<reference evidence="4" key="1">
    <citation type="submission" date="2021-03" db="EMBL/GenBank/DDBJ databases">
        <title>Whole genome shotgun sequence of Actinoplanes consettensis NBRC 14913.</title>
        <authorList>
            <person name="Komaki H."/>
            <person name="Tamura T."/>
        </authorList>
    </citation>
    <scope>NUCLEOTIDE SEQUENCE</scope>
    <source>
        <strain evidence="4">NBRC 14913</strain>
    </source>
</reference>
<dbReference type="InterPro" id="IPR009057">
    <property type="entry name" value="Homeodomain-like_sf"/>
</dbReference>
<dbReference type="InterPro" id="IPR041678">
    <property type="entry name" value="TetR_C_16"/>
</dbReference>
<protein>
    <submittedName>
        <fullName evidence="4">TetR family transcriptional regulator</fullName>
    </submittedName>
</protein>
<dbReference type="Pfam" id="PF00440">
    <property type="entry name" value="TetR_N"/>
    <property type="match status" value="1"/>
</dbReference>
<dbReference type="Gene3D" id="1.10.10.60">
    <property type="entry name" value="Homeodomain-like"/>
    <property type="match status" value="1"/>
</dbReference>
<name>A0A919T418_9ACTN</name>
<feature type="domain" description="HTH tetR-type" evidence="3">
    <location>
        <begin position="14"/>
        <end position="74"/>
    </location>
</feature>
<evidence type="ECO:0000256" key="2">
    <source>
        <dbReference type="PROSITE-ProRule" id="PRU00335"/>
    </source>
</evidence>
<dbReference type="AlphaFoldDB" id="A0A919T418"/>
<proteinExistence type="predicted"/>
<sequence>MSAVSGTTRDAKRARTAQRILEAAQEEFATHGYKGTTVRAIAERAGVHASLVMQHYGTKADLFAIAVQLPKDNPQGAKDHLMDVLDVRLGELPPETRALVRSMLTSPEAEASVRTFLDERVNNLEQSFEGDDAQVRALLAVSSILGLTIAQHFLKLSAFDDVPHETLVKAAHAWLSAKT</sequence>
<dbReference type="GO" id="GO:0000976">
    <property type="term" value="F:transcription cis-regulatory region binding"/>
    <property type="evidence" value="ECO:0007669"/>
    <property type="project" value="TreeGrafter"/>
</dbReference>
<organism evidence="4 5">
    <name type="scientific">Winogradskya consettensis</name>
    <dbReference type="NCBI Taxonomy" id="113560"/>
    <lineage>
        <taxon>Bacteria</taxon>
        <taxon>Bacillati</taxon>
        <taxon>Actinomycetota</taxon>
        <taxon>Actinomycetes</taxon>
        <taxon>Micromonosporales</taxon>
        <taxon>Micromonosporaceae</taxon>
        <taxon>Winogradskya</taxon>
    </lineage>
</organism>
<gene>
    <name evidence="4" type="ORF">Aco04nite_94650</name>
</gene>
<feature type="DNA-binding region" description="H-T-H motif" evidence="2">
    <location>
        <begin position="37"/>
        <end position="56"/>
    </location>
</feature>
<evidence type="ECO:0000313" key="5">
    <source>
        <dbReference type="Proteomes" id="UP000680865"/>
    </source>
</evidence>
<dbReference type="PROSITE" id="PS50977">
    <property type="entry name" value="HTH_TETR_2"/>
    <property type="match status" value="1"/>
</dbReference>
<evidence type="ECO:0000313" key="4">
    <source>
        <dbReference type="EMBL" id="GIM85117.1"/>
    </source>
</evidence>
<dbReference type="SUPFAM" id="SSF48498">
    <property type="entry name" value="Tetracyclin repressor-like, C-terminal domain"/>
    <property type="match status" value="1"/>
</dbReference>
<dbReference type="SUPFAM" id="SSF46689">
    <property type="entry name" value="Homeodomain-like"/>
    <property type="match status" value="1"/>
</dbReference>
<comment type="caution">
    <text evidence="4">The sequence shown here is derived from an EMBL/GenBank/DDBJ whole genome shotgun (WGS) entry which is preliminary data.</text>
</comment>
<dbReference type="EMBL" id="BOQP01000078">
    <property type="protein sequence ID" value="GIM85117.1"/>
    <property type="molecule type" value="Genomic_DNA"/>
</dbReference>
<keyword evidence="1 2" id="KW-0238">DNA-binding</keyword>
<dbReference type="Gene3D" id="1.10.357.10">
    <property type="entry name" value="Tetracycline Repressor, domain 2"/>
    <property type="match status" value="1"/>
</dbReference>
<accession>A0A919T418</accession>
<dbReference type="GO" id="GO:0003700">
    <property type="term" value="F:DNA-binding transcription factor activity"/>
    <property type="evidence" value="ECO:0007669"/>
    <property type="project" value="TreeGrafter"/>
</dbReference>
<dbReference type="InterPro" id="IPR001647">
    <property type="entry name" value="HTH_TetR"/>
</dbReference>
<keyword evidence="5" id="KW-1185">Reference proteome</keyword>
<dbReference type="InterPro" id="IPR050109">
    <property type="entry name" value="HTH-type_TetR-like_transc_reg"/>
</dbReference>
<dbReference type="PANTHER" id="PTHR30055">
    <property type="entry name" value="HTH-TYPE TRANSCRIPTIONAL REGULATOR RUTR"/>
    <property type="match status" value="1"/>
</dbReference>
<evidence type="ECO:0000259" key="3">
    <source>
        <dbReference type="PROSITE" id="PS50977"/>
    </source>
</evidence>
<dbReference type="Proteomes" id="UP000680865">
    <property type="component" value="Unassembled WGS sequence"/>
</dbReference>
<evidence type="ECO:0000256" key="1">
    <source>
        <dbReference type="ARBA" id="ARBA00023125"/>
    </source>
</evidence>
<dbReference type="InterPro" id="IPR036271">
    <property type="entry name" value="Tet_transcr_reg_TetR-rel_C_sf"/>
</dbReference>
<dbReference type="PANTHER" id="PTHR30055:SF235">
    <property type="entry name" value="TRANSCRIPTIONAL REGULATORY PROTEIN"/>
    <property type="match status" value="1"/>
</dbReference>
<dbReference type="PRINTS" id="PR00455">
    <property type="entry name" value="HTHTETR"/>
</dbReference>
<dbReference type="Pfam" id="PF17920">
    <property type="entry name" value="TetR_C_16"/>
    <property type="match status" value="1"/>
</dbReference>